<keyword evidence="2" id="KW-1133">Transmembrane helix</keyword>
<feature type="transmembrane region" description="Helical" evidence="2">
    <location>
        <begin position="319"/>
        <end position="339"/>
    </location>
</feature>
<accession>B3EHD8</accession>
<evidence type="ECO:0000256" key="2">
    <source>
        <dbReference type="SAM" id="Phobius"/>
    </source>
</evidence>
<feature type="transmembrane region" description="Helical" evidence="2">
    <location>
        <begin position="576"/>
        <end position="596"/>
    </location>
</feature>
<keyword evidence="2" id="KW-0812">Transmembrane</keyword>
<feature type="transmembrane region" description="Helical" evidence="2">
    <location>
        <begin position="545"/>
        <end position="564"/>
    </location>
</feature>
<dbReference type="AlphaFoldDB" id="B3EHD8"/>
<evidence type="ECO:0000256" key="1">
    <source>
        <dbReference type="SAM" id="MobiDB-lite"/>
    </source>
</evidence>
<feature type="transmembrane region" description="Helical" evidence="2">
    <location>
        <begin position="461"/>
        <end position="482"/>
    </location>
</feature>
<feature type="transmembrane region" description="Helical" evidence="2">
    <location>
        <begin position="396"/>
        <end position="414"/>
    </location>
</feature>
<dbReference type="PANTHER" id="PTHR38454:SF1">
    <property type="entry name" value="INTEGRAL MEMBRANE PROTEIN"/>
    <property type="match status" value="1"/>
</dbReference>
<organism evidence="3 4">
    <name type="scientific">Chlorobium limicola (strain DSM 245 / NBRC 103803 / 6330)</name>
    <dbReference type="NCBI Taxonomy" id="290315"/>
    <lineage>
        <taxon>Bacteria</taxon>
        <taxon>Pseudomonadati</taxon>
        <taxon>Chlorobiota</taxon>
        <taxon>Chlorobiia</taxon>
        <taxon>Chlorobiales</taxon>
        <taxon>Chlorobiaceae</taxon>
        <taxon>Chlorobium/Pelodictyon group</taxon>
        <taxon>Chlorobium</taxon>
    </lineage>
</organism>
<dbReference type="EMBL" id="CP001097">
    <property type="protein sequence ID" value="ACD91300.1"/>
    <property type="molecule type" value="Genomic_DNA"/>
</dbReference>
<dbReference type="STRING" id="290315.Clim_2277"/>
<feature type="transmembrane region" description="Helical" evidence="2">
    <location>
        <begin position="125"/>
        <end position="143"/>
    </location>
</feature>
<dbReference type="KEGG" id="cli:Clim_2277"/>
<dbReference type="RefSeq" id="WP_012467165.1">
    <property type="nucleotide sequence ID" value="NC_010803.1"/>
</dbReference>
<reference evidence="3 4" key="1">
    <citation type="submission" date="2008-05" db="EMBL/GenBank/DDBJ databases">
        <title>Complete sequence of Chlorobium limicola DSM 245.</title>
        <authorList>
            <consortium name="US DOE Joint Genome Institute"/>
            <person name="Lucas S."/>
            <person name="Copeland A."/>
            <person name="Lapidus A."/>
            <person name="Glavina del Rio T."/>
            <person name="Dalin E."/>
            <person name="Tice H."/>
            <person name="Bruce D."/>
            <person name="Goodwin L."/>
            <person name="Pitluck S."/>
            <person name="Schmutz J."/>
            <person name="Larimer F."/>
            <person name="Land M."/>
            <person name="Hauser L."/>
            <person name="Kyrpides N."/>
            <person name="Ovchinnikova G."/>
            <person name="Zhao F."/>
            <person name="Li T."/>
            <person name="Liu Z."/>
            <person name="Overmann J."/>
            <person name="Bryant D.A."/>
            <person name="Richardson P."/>
        </authorList>
    </citation>
    <scope>NUCLEOTIDE SEQUENCE [LARGE SCALE GENOMIC DNA]</scope>
    <source>
        <strain evidence="4">DSM 245 / NBRC 103803 / 6330</strain>
    </source>
</reference>
<feature type="transmembrane region" description="Helical" evidence="2">
    <location>
        <begin position="177"/>
        <end position="195"/>
    </location>
</feature>
<protein>
    <recommendedName>
        <fullName evidence="5">YfhO family protein</fullName>
    </recommendedName>
</protein>
<dbReference type="HOGENOM" id="CLU_008305_0_0_10"/>
<dbReference type="Proteomes" id="UP000008841">
    <property type="component" value="Chromosome"/>
</dbReference>
<dbReference type="eggNOG" id="COG5617">
    <property type="taxonomic scope" value="Bacteria"/>
</dbReference>
<feature type="transmembrane region" description="Helical" evidence="2">
    <location>
        <begin position="421"/>
        <end position="441"/>
    </location>
</feature>
<evidence type="ECO:0000313" key="4">
    <source>
        <dbReference type="Proteomes" id="UP000008841"/>
    </source>
</evidence>
<proteinExistence type="predicted"/>
<sequence length="886" mass="95990">MPEKSAKQPKQPKRVTPDKPVASPLGGIPAKNGALPYAAAASAYLLLALALYYQLVFLPMTLSAPDSLVPMASSIALDRLRDASGHYPLWQPWTFAGMPTVEAFSYLGGLYYPNLLISRLPLGDIGSQILHLCFAGLGGYALLRTFRLHHAAAFLGGAAFMLNPYMTAMLVHGHGSQLMTAAYMPWVLWATLRVFDTRSGFYTRSARGALGTLDSRGSSGALDTRALGLDSRGSSGALDTRALGLDTRGSSGALNTRAPGLDTLASLGDAGMLAILLGFQLQRAHVQIAWYTWLLMGLLALVLLVSAHKTVKESLKKAGFFAVACVVGIAISAAVYLPASEYAAYSVRGAARGGGAAMEYATMWSMHPMELLTFLVPGLYGFGGVTYWGFMSFTDFPHYAGIVVLLLALAGFVARRRDPFVLFLGGSTLLALLISFGSFFSPVFDLFYNFAPLFSRFRVPSMVLIVAGLNLSLLAGFGLHWLLEAPEKSLRIPLKSLALAAALVIVLILLAGEGFDGFFRSIFPPPPVENFDLAFMVNKVRWEGIRDSVIMSSLFVALVAGLAWPGMRKFLSGSKLAAVIVVLAIGDLLLLNAKIVSPPEASLRSPVLVQRQQVETALAPDDVTSFLASQKGPFRIYPIGPLFGENKFALSGIESVGGYHPAKLRNYEEFLRRTENLSSLAALRMLNVRYVVSPAEVQHPDLEPVKQGTLRLVSGEAPTWVYRLKDSCPRAWFATTVTGVFSRDDLFAKVLQDSYDCRLVYVDGTQWQGAKRFAEGTIQSMQRTAESMTLKVSAPSEAFLVTSEIFYPLRWQAILDGRPVFTQEVNGLIRGVRIPAGEHELTFTYDRSDFDKGRYVSLAAFGVAVVIVVGGVVAARRKAKKSKIAA</sequence>
<feature type="transmembrane region" description="Helical" evidence="2">
    <location>
        <begin position="494"/>
        <end position="512"/>
    </location>
</feature>
<feature type="transmembrane region" description="Helical" evidence="2">
    <location>
        <begin position="288"/>
        <end position="307"/>
    </location>
</feature>
<feature type="transmembrane region" description="Helical" evidence="2">
    <location>
        <begin position="855"/>
        <end position="875"/>
    </location>
</feature>
<dbReference type="InterPro" id="IPR018580">
    <property type="entry name" value="Uncharacterised_YfhO"/>
</dbReference>
<gene>
    <name evidence="3" type="ordered locus">Clim_2277</name>
</gene>
<keyword evidence="2" id="KW-0472">Membrane</keyword>
<feature type="transmembrane region" description="Helical" evidence="2">
    <location>
        <begin position="34"/>
        <end position="55"/>
    </location>
</feature>
<feature type="transmembrane region" description="Helical" evidence="2">
    <location>
        <begin position="150"/>
        <end position="171"/>
    </location>
</feature>
<dbReference type="PANTHER" id="PTHR38454">
    <property type="entry name" value="INTEGRAL MEMBRANE PROTEIN-RELATED"/>
    <property type="match status" value="1"/>
</dbReference>
<evidence type="ECO:0000313" key="3">
    <source>
        <dbReference type="EMBL" id="ACD91300.1"/>
    </source>
</evidence>
<feature type="transmembrane region" description="Helical" evidence="2">
    <location>
        <begin position="371"/>
        <end position="390"/>
    </location>
</feature>
<evidence type="ECO:0008006" key="5">
    <source>
        <dbReference type="Google" id="ProtNLM"/>
    </source>
</evidence>
<feature type="region of interest" description="Disordered" evidence="1">
    <location>
        <begin position="1"/>
        <end position="24"/>
    </location>
</feature>
<name>B3EHD8_CHLL2</name>